<comment type="subcellular location">
    <subcellularLocation>
        <location evidence="1">Cytoplasm</location>
        <location evidence="1">Cytoskeleton</location>
    </subcellularLocation>
</comment>
<keyword evidence="6" id="KW-1185">Reference proteome</keyword>
<keyword evidence="2" id="KW-0963">Cytoplasm</keyword>
<evidence type="ECO:0000256" key="2">
    <source>
        <dbReference type="ARBA" id="ARBA00022490"/>
    </source>
</evidence>
<organism evidence="5 6">
    <name type="scientific">Acorus calamus</name>
    <name type="common">Sweet flag</name>
    <dbReference type="NCBI Taxonomy" id="4465"/>
    <lineage>
        <taxon>Eukaryota</taxon>
        <taxon>Viridiplantae</taxon>
        <taxon>Streptophyta</taxon>
        <taxon>Embryophyta</taxon>
        <taxon>Tracheophyta</taxon>
        <taxon>Spermatophyta</taxon>
        <taxon>Magnoliopsida</taxon>
        <taxon>Liliopsida</taxon>
        <taxon>Acoraceae</taxon>
        <taxon>Acorus</taxon>
    </lineage>
</organism>
<reference evidence="5" key="2">
    <citation type="submission" date="2023-06" db="EMBL/GenBank/DDBJ databases">
        <authorList>
            <person name="Ma L."/>
            <person name="Liu K.-W."/>
            <person name="Li Z."/>
            <person name="Hsiao Y.-Y."/>
            <person name="Qi Y."/>
            <person name="Fu T."/>
            <person name="Tang G."/>
            <person name="Zhang D."/>
            <person name="Sun W.-H."/>
            <person name="Liu D.-K."/>
            <person name="Li Y."/>
            <person name="Chen G.-Z."/>
            <person name="Liu X.-D."/>
            <person name="Liao X.-Y."/>
            <person name="Jiang Y.-T."/>
            <person name="Yu X."/>
            <person name="Hao Y."/>
            <person name="Huang J."/>
            <person name="Zhao X.-W."/>
            <person name="Ke S."/>
            <person name="Chen Y.-Y."/>
            <person name="Wu W.-L."/>
            <person name="Hsu J.-L."/>
            <person name="Lin Y.-F."/>
            <person name="Huang M.-D."/>
            <person name="Li C.-Y."/>
            <person name="Huang L."/>
            <person name="Wang Z.-W."/>
            <person name="Zhao X."/>
            <person name="Zhong W.-Y."/>
            <person name="Peng D.-H."/>
            <person name="Ahmad S."/>
            <person name="Lan S."/>
            <person name="Zhang J.-S."/>
            <person name="Tsai W.-C."/>
            <person name="Van De Peer Y."/>
            <person name="Liu Z.-J."/>
        </authorList>
    </citation>
    <scope>NUCLEOTIDE SEQUENCE</scope>
    <source>
        <strain evidence="5">CP</strain>
        <tissue evidence="5">Leaves</tissue>
    </source>
</reference>
<reference evidence="5" key="1">
    <citation type="journal article" date="2023" name="Nat. Commun.">
        <title>Diploid and tetraploid genomes of Acorus and the evolution of monocots.</title>
        <authorList>
            <person name="Ma L."/>
            <person name="Liu K.W."/>
            <person name="Li Z."/>
            <person name="Hsiao Y.Y."/>
            <person name="Qi Y."/>
            <person name="Fu T."/>
            <person name="Tang G.D."/>
            <person name="Zhang D."/>
            <person name="Sun W.H."/>
            <person name="Liu D.K."/>
            <person name="Li Y."/>
            <person name="Chen G.Z."/>
            <person name="Liu X.D."/>
            <person name="Liao X.Y."/>
            <person name="Jiang Y.T."/>
            <person name="Yu X."/>
            <person name="Hao Y."/>
            <person name="Huang J."/>
            <person name="Zhao X.W."/>
            <person name="Ke S."/>
            <person name="Chen Y.Y."/>
            <person name="Wu W.L."/>
            <person name="Hsu J.L."/>
            <person name="Lin Y.F."/>
            <person name="Huang M.D."/>
            <person name="Li C.Y."/>
            <person name="Huang L."/>
            <person name="Wang Z.W."/>
            <person name="Zhao X."/>
            <person name="Zhong W.Y."/>
            <person name="Peng D.H."/>
            <person name="Ahmad S."/>
            <person name="Lan S."/>
            <person name="Zhang J.S."/>
            <person name="Tsai W.C."/>
            <person name="Van de Peer Y."/>
            <person name="Liu Z.J."/>
        </authorList>
    </citation>
    <scope>NUCLEOTIDE SEQUENCE</scope>
    <source>
        <strain evidence="5">CP</strain>
    </source>
</reference>
<dbReference type="PANTHER" id="PTHR19845">
    <property type="entry name" value="KATANIN P80 SUBUNIT"/>
    <property type="match status" value="1"/>
</dbReference>
<evidence type="ECO:0000313" key="5">
    <source>
        <dbReference type="EMBL" id="KAK1311915.1"/>
    </source>
</evidence>
<dbReference type="GO" id="GO:0008017">
    <property type="term" value="F:microtubule binding"/>
    <property type="evidence" value="ECO:0007669"/>
    <property type="project" value="InterPro"/>
</dbReference>
<dbReference type="PANTHER" id="PTHR19845:SF0">
    <property type="entry name" value="KATANIN P80 WD40 REPEAT-CONTAINING SUBUNIT B1"/>
    <property type="match status" value="1"/>
</dbReference>
<keyword evidence="3" id="KW-0206">Cytoskeleton</keyword>
<protein>
    <recommendedName>
        <fullName evidence="4">Katanin p80 subunit C-terminal domain-containing protein</fullName>
    </recommendedName>
</protein>
<gene>
    <name evidence="5" type="ORF">QJS10_CPA07g00296</name>
</gene>
<feature type="domain" description="Katanin p80 subunit C-terminal" evidence="4">
    <location>
        <begin position="82"/>
        <end position="135"/>
    </location>
</feature>
<evidence type="ECO:0000259" key="4">
    <source>
        <dbReference type="Pfam" id="PF13925"/>
    </source>
</evidence>
<evidence type="ECO:0000313" key="6">
    <source>
        <dbReference type="Proteomes" id="UP001180020"/>
    </source>
</evidence>
<evidence type="ECO:0000256" key="1">
    <source>
        <dbReference type="ARBA" id="ARBA00004245"/>
    </source>
</evidence>
<dbReference type="GO" id="GO:0008352">
    <property type="term" value="C:katanin complex"/>
    <property type="evidence" value="ECO:0007669"/>
    <property type="project" value="TreeGrafter"/>
</dbReference>
<dbReference type="Pfam" id="PF13925">
    <property type="entry name" value="Katanin_con80"/>
    <property type="match status" value="1"/>
</dbReference>
<dbReference type="GO" id="GO:0007019">
    <property type="term" value="P:microtubule depolymerization"/>
    <property type="evidence" value="ECO:0007669"/>
    <property type="project" value="TreeGrafter"/>
</dbReference>
<accession>A0AAV9EE71</accession>
<name>A0AAV9EE71_ACOCL</name>
<sequence length="138" mass="15797">MGCRHLDDTRVHKLSRDSCSTEVPRGVRIRSTSMEGPTCCNSFESATVMNNVSYNLRRCFSSSEKETVSASDEDIIADLVEHHEQFLVSLQSWLTKLQVIYRFWQRNDVRGAIKAMEKMADHSVFSDVICNLMEKVMS</sequence>
<dbReference type="InterPro" id="IPR028021">
    <property type="entry name" value="Katanin_C-terminal"/>
</dbReference>
<dbReference type="Proteomes" id="UP001180020">
    <property type="component" value="Unassembled WGS sequence"/>
</dbReference>
<dbReference type="AlphaFoldDB" id="A0AAV9EE71"/>
<proteinExistence type="predicted"/>
<dbReference type="EMBL" id="JAUJYO010000007">
    <property type="protein sequence ID" value="KAK1311915.1"/>
    <property type="molecule type" value="Genomic_DNA"/>
</dbReference>
<comment type="caution">
    <text evidence="5">The sequence shown here is derived from an EMBL/GenBank/DDBJ whole genome shotgun (WGS) entry which is preliminary data.</text>
</comment>
<evidence type="ECO:0000256" key="3">
    <source>
        <dbReference type="ARBA" id="ARBA00023212"/>
    </source>
</evidence>